<gene>
    <name evidence="1" type="ORF">IAB73_01460</name>
</gene>
<dbReference type="SUPFAM" id="SSF52540">
    <property type="entry name" value="P-loop containing nucleoside triphosphate hydrolases"/>
    <property type="match status" value="1"/>
</dbReference>
<evidence type="ECO:0000313" key="1">
    <source>
        <dbReference type="EMBL" id="HIQ70868.1"/>
    </source>
</evidence>
<proteinExistence type="predicted"/>
<name>A0A9D0Z8D8_9FIRM</name>
<dbReference type="PROSITE" id="PS51257">
    <property type="entry name" value="PROKAR_LIPOPROTEIN"/>
    <property type="match status" value="1"/>
</dbReference>
<evidence type="ECO:0008006" key="3">
    <source>
        <dbReference type="Google" id="ProtNLM"/>
    </source>
</evidence>
<reference evidence="1" key="1">
    <citation type="submission" date="2020-10" db="EMBL/GenBank/DDBJ databases">
        <authorList>
            <person name="Gilroy R."/>
        </authorList>
    </citation>
    <scope>NUCLEOTIDE SEQUENCE</scope>
    <source>
        <strain evidence="1">ChiSxjej2B14-6234</strain>
    </source>
</reference>
<dbReference type="EMBL" id="DVFJ01000006">
    <property type="protein sequence ID" value="HIQ70868.1"/>
    <property type="molecule type" value="Genomic_DNA"/>
</dbReference>
<dbReference type="Proteomes" id="UP000886887">
    <property type="component" value="Unassembled WGS sequence"/>
</dbReference>
<protein>
    <recommendedName>
        <fullName evidence="3">ATPase</fullName>
    </recommendedName>
</protein>
<organism evidence="1 2">
    <name type="scientific">Candidatus Onthenecus intestinigallinarum</name>
    <dbReference type="NCBI Taxonomy" id="2840875"/>
    <lineage>
        <taxon>Bacteria</taxon>
        <taxon>Bacillati</taxon>
        <taxon>Bacillota</taxon>
        <taxon>Clostridia</taxon>
        <taxon>Eubacteriales</taxon>
        <taxon>Candidatus Onthenecus</taxon>
    </lineage>
</organism>
<comment type="caution">
    <text evidence="1">The sequence shown here is derived from an EMBL/GenBank/DDBJ whole genome shotgun (WGS) entry which is preliminary data.</text>
</comment>
<sequence>MALTIKLFPGGNTGQGFYSCFSGVMDGRERLLLLKGGPGVGKSSMMKRVARALDAAGLDYELFPCSSDPDSLDAVCAPSLGLCMMDATAPHAYDPELPGARETLVALGDYLDESRLRRDCARIGALSREIGERFRRAYCCLAAAAQMQRSACGAAPDVRRALALSEGLQHAYLPDTPECTAQRRALFGAAYTPHGHVRLLDSLPRQRTVVLSAAFGQSADLPLRVLRDRALQRGHDAIALRDPICPERLAHLYLPKLRLLFTTDELNDPDERIDLQPLFPTPPADAQADEAAFSLMTARAVGELRAAMALHDELETYYTAAMDFDRWQERLEQILADVLPR</sequence>
<reference evidence="1" key="2">
    <citation type="journal article" date="2021" name="PeerJ">
        <title>Extensive microbial diversity within the chicken gut microbiome revealed by metagenomics and culture.</title>
        <authorList>
            <person name="Gilroy R."/>
            <person name="Ravi A."/>
            <person name="Getino M."/>
            <person name="Pursley I."/>
            <person name="Horton D.L."/>
            <person name="Alikhan N.F."/>
            <person name="Baker D."/>
            <person name="Gharbi K."/>
            <person name="Hall N."/>
            <person name="Watson M."/>
            <person name="Adriaenssens E.M."/>
            <person name="Foster-Nyarko E."/>
            <person name="Jarju S."/>
            <person name="Secka A."/>
            <person name="Antonio M."/>
            <person name="Oren A."/>
            <person name="Chaudhuri R.R."/>
            <person name="La Ragione R."/>
            <person name="Hildebrand F."/>
            <person name="Pallen M.J."/>
        </authorList>
    </citation>
    <scope>NUCLEOTIDE SEQUENCE</scope>
    <source>
        <strain evidence="1">ChiSxjej2B14-6234</strain>
    </source>
</reference>
<dbReference type="InterPro" id="IPR027417">
    <property type="entry name" value="P-loop_NTPase"/>
</dbReference>
<dbReference type="AlphaFoldDB" id="A0A9D0Z8D8"/>
<evidence type="ECO:0000313" key="2">
    <source>
        <dbReference type="Proteomes" id="UP000886887"/>
    </source>
</evidence>
<accession>A0A9D0Z8D8</accession>